<comment type="subcellular location">
    <subcellularLocation>
        <location evidence="1">Cell outer membrane</location>
        <topology evidence="1">Multi-pass membrane protein</topology>
    </subcellularLocation>
</comment>
<sequence length="356" mass="41074">MKRLTLALGLLSPFYLSSAHAFDLYHDTDTELTFDGRIEVRYNTFQDDTHIWDTGSTRWALAVKQAINDELDFIAEGEWGLYLTEDDYDDHPHAEQRLLYAGFDHVRFGKLTGGKLWGVIYDVGWWTDMGRQYGSRAFGVYNYRDWGQTSGAGRADQAVAWRKEFGDWKLGLQYQGRRSDEDLGYGIEADLTNGIGGSLRYLLAEHLETGIAYYQNTYDEVTTGAGVESGDKARLWLTGLKYQTDNAHAAVNLGYSENWEIAENGQFYDALGVQGYTHYHFANGWRPTFNFNWLGDTGERSHGYHRLTYIYGLEYHFTKDKFLVWGEYQDNHGNNWDGLGYRNGEDEWSLGIRYYF</sequence>
<accession>A0A5C1NDZ5</accession>
<dbReference type="GO" id="GO:0034220">
    <property type="term" value="P:monoatomic ion transmembrane transport"/>
    <property type="evidence" value="ECO:0007669"/>
    <property type="project" value="InterPro"/>
</dbReference>
<dbReference type="PANTHER" id="PTHR34501:SF2">
    <property type="entry name" value="OUTER MEMBRANE PORIN F-RELATED"/>
    <property type="match status" value="1"/>
</dbReference>
<dbReference type="RefSeq" id="WP_149284205.1">
    <property type="nucleotide sequence ID" value="NZ_CP038437.2"/>
</dbReference>
<dbReference type="InterPro" id="IPR033900">
    <property type="entry name" value="Gram_neg_porin_domain"/>
</dbReference>
<name>A0A5C1NDZ5_9GAMM</name>
<dbReference type="PANTHER" id="PTHR34501">
    <property type="entry name" value="PROTEIN YDDL-RELATED"/>
    <property type="match status" value="1"/>
</dbReference>
<keyword evidence="2 4" id="KW-0732">Signal</keyword>
<evidence type="ECO:0000313" key="6">
    <source>
        <dbReference type="Proteomes" id="UP000324285"/>
    </source>
</evidence>
<dbReference type="GO" id="GO:0015288">
    <property type="term" value="F:porin activity"/>
    <property type="evidence" value="ECO:0007669"/>
    <property type="project" value="InterPro"/>
</dbReference>
<dbReference type="InterPro" id="IPR023614">
    <property type="entry name" value="Porin_dom_sf"/>
</dbReference>
<protein>
    <submittedName>
        <fullName evidence="5">Porin</fullName>
    </submittedName>
</protein>
<evidence type="ECO:0000256" key="1">
    <source>
        <dbReference type="ARBA" id="ARBA00004571"/>
    </source>
</evidence>
<dbReference type="GO" id="GO:0009279">
    <property type="term" value="C:cell outer membrane"/>
    <property type="evidence" value="ECO:0007669"/>
    <property type="project" value="UniProtKB-SubCell"/>
</dbReference>
<evidence type="ECO:0000313" key="5">
    <source>
        <dbReference type="EMBL" id="QEM81191.1"/>
    </source>
</evidence>
<dbReference type="OrthoDB" id="784582at2"/>
<dbReference type="InterPro" id="IPR001702">
    <property type="entry name" value="Porin_Gram-ve"/>
</dbReference>
<dbReference type="Gene3D" id="2.40.160.10">
    <property type="entry name" value="Porin"/>
    <property type="match status" value="1"/>
</dbReference>
<feature type="signal peptide" evidence="4">
    <location>
        <begin position="1"/>
        <end position="21"/>
    </location>
</feature>
<dbReference type="EMBL" id="CP038437">
    <property type="protein sequence ID" value="QEM81191.1"/>
    <property type="molecule type" value="Genomic_DNA"/>
</dbReference>
<reference evidence="5" key="1">
    <citation type="submission" date="2021-02" db="EMBL/GenBank/DDBJ databases">
        <title>Strain Y2R2, a novel species of the genus Halomonas.</title>
        <authorList>
            <person name="Huang H."/>
        </authorList>
    </citation>
    <scope>NUCLEOTIDE SEQUENCE</scope>
    <source>
        <strain evidence="5">Y2R2</strain>
    </source>
</reference>
<evidence type="ECO:0000256" key="4">
    <source>
        <dbReference type="SAM" id="SignalP"/>
    </source>
</evidence>
<keyword evidence="3" id="KW-0472">Membrane</keyword>
<dbReference type="KEGG" id="hbh:E4T21_06305"/>
<dbReference type="Proteomes" id="UP000324285">
    <property type="component" value="Chromosome"/>
</dbReference>
<dbReference type="InterPro" id="IPR050298">
    <property type="entry name" value="Gram-neg_bact_OMP"/>
</dbReference>
<proteinExistence type="predicted"/>
<dbReference type="Pfam" id="PF00267">
    <property type="entry name" value="Porin_1"/>
    <property type="match status" value="1"/>
</dbReference>
<gene>
    <name evidence="5" type="ORF">E4T21_06305</name>
</gene>
<feature type="chain" id="PRO_5022658467" evidence="4">
    <location>
        <begin position="22"/>
        <end position="356"/>
    </location>
</feature>
<keyword evidence="6" id="KW-1185">Reference proteome</keyword>
<dbReference type="AlphaFoldDB" id="A0A5C1NDZ5"/>
<evidence type="ECO:0000256" key="3">
    <source>
        <dbReference type="ARBA" id="ARBA00023136"/>
    </source>
</evidence>
<organism evidence="5 6">
    <name type="scientific">Halomonas binhaiensis</name>
    <dbReference type="NCBI Taxonomy" id="2562282"/>
    <lineage>
        <taxon>Bacteria</taxon>
        <taxon>Pseudomonadati</taxon>
        <taxon>Pseudomonadota</taxon>
        <taxon>Gammaproteobacteria</taxon>
        <taxon>Oceanospirillales</taxon>
        <taxon>Halomonadaceae</taxon>
        <taxon>Halomonas</taxon>
    </lineage>
</organism>
<evidence type="ECO:0000256" key="2">
    <source>
        <dbReference type="ARBA" id="ARBA00022729"/>
    </source>
</evidence>
<dbReference type="SUPFAM" id="SSF56935">
    <property type="entry name" value="Porins"/>
    <property type="match status" value="1"/>
</dbReference>
<dbReference type="CDD" id="cd00342">
    <property type="entry name" value="gram_neg_porins"/>
    <property type="match status" value="1"/>
</dbReference>